<keyword evidence="3" id="KW-1003">Cell membrane</keyword>
<evidence type="ECO:0000256" key="5">
    <source>
        <dbReference type="ARBA" id="ARBA00022989"/>
    </source>
</evidence>
<keyword evidence="6 7" id="KW-0472">Membrane</keyword>
<keyword evidence="4 7" id="KW-0812">Transmembrane</keyword>
<evidence type="ECO:0000256" key="6">
    <source>
        <dbReference type="ARBA" id="ARBA00023136"/>
    </source>
</evidence>
<accession>A0ABU2QX48</accession>
<comment type="subcellular location">
    <subcellularLocation>
        <location evidence="1 7">Cell membrane</location>
        <topology evidence="1 7">Multi-pass membrane protein</topology>
    </subcellularLocation>
</comment>
<keyword evidence="5 7" id="KW-1133">Transmembrane helix</keyword>
<dbReference type="InterPro" id="IPR050366">
    <property type="entry name" value="BP-dependent_transpt_permease"/>
</dbReference>
<name>A0ABU2QX48_9ACTN</name>
<dbReference type="PROSITE" id="PS50928">
    <property type="entry name" value="ABC_TM1"/>
    <property type="match status" value="1"/>
</dbReference>
<feature type="region of interest" description="Disordered" evidence="8">
    <location>
        <begin position="1"/>
        <end position="34"/>
    </location>
</feature>
<evidence type="ECO:0000256" key="2">
    <source>
        <dbReference type="ARBA" id="ARBA00022448"/>
    </source>
</evidence>
<reference evidence="11" key="1">
    <citation type="submission" date="2023-07" db="EMBL/GenBank/DDBJ databases">
        <title>30 novel species of actinomycetes from the DSMZ collection.</title>
        <authorList>
            <person name="Nouioui I."/>
        </authorList>
    </citation>
    <scope>NUCLEOTIDE SEQUENCE [LARGE SCALE GENOMIC DNA]</scope>
    <source>
        <strain evidence="11">DSM 41979</strain>
    </source>
</reference>
<evidence type="ECO:0000256" key="1">
    <source>
        <dbReference type="ARBA" id="ARBA00004651"/>
    </source>
</evidence>
<sequence length="315" mass="31808">MPSLPTDSPGPAPYPAPPAQPGTDRAEGPEAREAGARRAGRVALRRVAALWRAPGLALSLLVLLLVLGWALLPGLFTAADPLRADPAHRLLAPGAGHPLGTDHLGRDLYARVVHGTARSLGTAFAAVALGVLAGGALGAVAGVAGRAVDAVVMRVVDVLLAVPGLLLSLAVVSALGFGTAQVACAVGVGTVGGIARVSRAQVRRVRGGEYVEAARLAGVAGPLILLRHIVPNAAPPVLALAVTECGTAVLGVASLGFLGFGAPPPAPEWGALISTGRDYLVSAWWLTTLPGLVLVALVVALHRVGRALEREERTG</sequence>
<dbReference type="Gene3D" id="1.10.3720.10">
    <property type="entry name" value="MetI-like"/>
    <property type="match status" value="1"/>
</dbReference>
<feature type="transmembrane region" description="Helical" evidence="7">
    <location>
        <begin position="282"/>
        <end position="301"/>
    </location>
</feature>
<dbReference type="Proteomes" id="UP001183610">
    <property type="component" value="Unassembled WGS sequence"/>
</dbReference>
<dbReference type="InterPro" id="IPR000515">
    <property type="entry name" value="MetI-like"/>
</dbReference>
<evidence type="ECO:0000256" key="3">
    <source>
        <dbReference type="ARBA" id="ARBA00022475"/>
    </source>
</evidence>
<organism evidence="10 11">
    <name type="scientific">Streptomyces evansiae</name>
    <dbReference type="NCBI Taxonomy" id="3075535"/>
    <lineage>
        <taxon>Bacteria</taxon>
        <taxon>Bacillati</taxon>
        <taxon>Actinomycetota</taxon>
        <taxon>Actinomycetes</taxon>
        <taxon>Kitasatosporales</taxon>
        <taxon>Streptomycetaceae</taxon>
        <taxon>Streptomyces</taxon>
    </lineage>
</organism>
<evidence type="ECO:0000259" key="9">
    <source>
        <dbReference type="PROSITE" id="PS50928"/>
    </source>
</evidence>
<protein>
    <submittedName>
        <fullName evidence="10">ABC transporter permease</fullName>
    </submittedName>
</protein>
<dbReference type="PANTHER" id="PTHR43386:SF1">
    <property type="entry name" value="D,D-DIPEPTIDE TRANSPORT SYSTEM PERMEASE PROTEIN DDPC-RELATED"/>
    <property type="match status" value="1"/>
</dbReference>
<evidence type="ECO:0000256" key="8">
    <source>
        <dbReference type="SAM" id="MobiDB-lite"/>
    </source>
</evidence>
<feature type="transmembrane region" description="Helical" evidence="7">
    <location>
        <begin position="237"/>
        <end position="262"/>
    </location>
</feature>
<feature type="transmembrane region" description="Helical" evidence="7">
    <location>
        <begin position="123"/>
        <end position="144"/>
    </location>
</feature>
<keyword evidence="11" id="KW-1185">Reference proteome</keyword>
<feature type="compositionally biased region" description="Pro residues" evidence="8">
    <location>
        <begin position="8"/>
        <end position="20"/>
    </location>
</feature>
<evidence type="ECO:0000256" key="7">
    <source>
        <dbReference type="RuleBase" id="RU363032"/>
    </source>
</evidence>
<dbReference type="PANTHER" id="PTHR43386">
    <property type="entry name" value="OLIGOPEPTIDE TRANSPORT SYSTEM PERMEASE PROTEIN APPC"/>
    <property type="match status" value="1"/>
</dbReference>
<keyword evidence="2 7" id="KW-0813">Transport</keyword>
<dbReference type="SUPFAM" id="SSF161098">
    <property type="entry name" value="MetI-like"/>
    <property type="match status" value="1"/>
</dbReference>
<evidence type="ECO:0000256" key="4">
    <source>
        <dbReference type="ARBA" id="ARBA00022692"/>
    </source>
</evidence>
<dbReference type="Pfam" id="PF00528">
    <property type="entry name" value="BPD_transp_1"/>
    <property type="match status" value="1"/>
</dbReference>
<feature type="transmembrane region" description="Helical" evidence="7">
    <location>
        <begin position="178"/>
        <end position="197"/>
    </location>
</feature>
<feature type="compositionally biased region" description="Basic and acidic residues" evidence="8">
    <location>
        <begin position="24"/>
        <end position="34"/>
    </location>
</feature>
<dbReference type="EMBL" id="JAVRET010000008">
    <property type="protein sequence ID" value="MDT0408541.1"/>
    <property type="molecule type" value="Genomic_DNA"/>
</dbReference>
<dbReference type="CDD" id="cd06261">
    <property type="entry name" value="TM_PBP2"/>
    <property type="match status" value="1"/>
</dbReference>
<feature type="transmembrane region" description="Helical" evidence="7">
    <location>
        <begin position="47"/>
        <end position="72"/>
    </location>
</feature>
<feature type="transmembrane region" description="Helical" evidence="7">
    <location>
        <begin position="151"/>
        <end position="172"/>
    </location>
</feature>
<comment type="caution">
    <text evidence="10">The sequence shown here is derived from an EMBL/GenBank/DDBJ whole genome shotgun (WGS) entry which is preliminary data.</text>
</comment>
<dbReference type="InterPro" id="IPR035906">
    <property type="entry name" value="MetI-like_sf"/>
</dbReference>
<dbReference type="RefSeq" id="WP_010266722.1">
    <property type="nucleotide sequence ID" value="NZ_JAVRET010000008.1"/>
</dbReference>
<feature type="domain" description="ABC transmembrane type-1" evidence="9">
    <location>
        <begin position="116"/>
        <end position="305"/>
    </location>
</feature>
<gene>
    <name evidence="10" type="ORF">RM698_05660</name>
</gene>
<proteinExistence type="inferred from homology"/>
<evidence type="ECO:0000313" key="10">
    <source>
        <dbReference type="EMBL" id="MDT0408541.1"/>
    </source>
</evidence>
<evidence type="ECO:0000313" key="11">
    <source>
        <dbReference type="Proteomes" id="UP001183610"/>
    </source>
</evidence>
<comment type="similarity">
    <text evidence="7">Belongs to the binding-protein-dependent transport system permease family.</text>
</comment>